<sequence length="83" mass="9546">MYKVYLLKKTRSGTEVMKGLSTETPSAAAATAAFWDLRHQPDLQGQPILLLMTKDKEKLNRHWFNREPGDEQYVLPGEELREA</sequence>
<keyword evidence="2" id="KW-1185">Reference proteome</keyword>
<reference evidence="2" key="1">
    <citation type="submission" date="2023-07" db="EMBL/GenBank/DDBJ databases">
        <title>The carbon used by Thiothrix.</title>
        <authorList>
            <person name="Chen L."/>
        </authorList>
    </citation>
    <scope>NUCLEOTIDE SEQUENCE [LARGE SCALE GENOMIC DNA]</scope>
</reference>
<comment type="caution">
    <text evidence="1">The sequence shown here is derived from an EMBL/GenBank/DDBJ whole genome shotgun (WGS) entry which is preliminary data.</text>
</comment>
<name>A0ABU6CVM5_9GAMM</name>
<evidence type="ECO:0000313" key="2">
    <source>
        <dbReference type="Proteomes" id="UP001308005"/>
    </source>
</evidence>
<dbReference type="RefSeq" id="WP_324693339.1">
    <property type="nucleotide sequence ID" value="NZ_JAYMYJ010000030.1"/>
</dbReference>
<accession>A0ABU6CVM5</accession>
<evidence type="ECO:0000313" key="1">
    <source>
        <dbReference type="EMBL" id="MEB4590103.1"/>
    </source>
</evidence>
<organism evidence="1 2">
    <name type="scientific">Candidatus Thiothrix phosphatis</name>
    <dbReference type="NCBI Taxonomy" id="3112415"/>
    <lineage>
        <taxon>Bacteria</taxon>
        <taxon>Pseudomonadati</taxon>
        <taxon>Pseudomonadota</taxon>
        <taxon>Gammaproteobacteria</taxon>
        <taxon>Thiotrichales</taxon>
        <taxon>Thiotrichaceae</taxon>
        <taxon>Thiothrix</taxon>
    </lineage>
</organism>
<gene>
    <name evidence="1" type="ORF">VSS37_03840</name>
</gene>
<dbReference type="Proteomes" id="UP001308005">
    <property type="component" value="Unassembled WGS sequence"/>
</dbReference>
<protein>
    <submittedName>
        <fullName evidence="1">Uncharacterized protein</fullName>
    </submittedName>
</protein>
<dbReference type="EMBL" id="JAYMYJ010000030">
    <property type="protein sequence ID" value="MEB4590103.1"/>
    <property type="molecule type" value="Genomic_DNA"/>
</dbReference>
<reference evidence="1 2" key="2">
    <citation type="submission" date="2024-01" db="EMBL/GenBank/DDBJ databases">
        <authorList>
            <person name="Xie X."/>
        </authorList>
    </citation>
    <scope>NUCLEOTIDE SEQUENCE [LARGE SCALE GENOMIC DNA]</scope>
    <source>
        <strain evidence="1">SCUT-1</strain>
    </source>
</reference>
<proteinExistence type="predicted"/>